<name>A0A6I3P1M2_STRPA</name>
<dbReference type="Pfam" id="PF04085">
    <property type="entry name" value="MreC"/>
    <property type="match status" value="1"/>
</dbReference>
<evidence type="ECO:0000256" key="3">
    <source>
        <dbReference type="ARBA" id="ARBA00022960"/>
    </source>
</evidence>
<dbReference type="InterPro" id="IPR055342">
    <property type="entry name" value="MreC_beta-barrel_core"/>
</dbReference>
<evidence type="ECO:0000256" key="5">
    <source>
        <dbReference type="PIRNR" id="PIRNR038471"/>
    </source>
</evidence>
<dbReference type="InterPro" id="IPR042177">
    <property type="entry name" value="Cell/Rod_1"/>
</dbReference>
<feature type="coiled-coil region" evidence="6">
    <location>
        <begin position="81"/>
        <end position="108"/>
    </location>
</feature>
<dbReference type="PIRSF" id="PIRSF038471">
    <property type="entry name" value="MreC"/>
    <property type="match status" value="1"/>
</dbReference>
<evidence type="ECO:0000313" key="9">
    <source>
        <dbReference type="Proteomes" id="UP000430295"/>
    </source>
</evidence>
<evidence type="ECO:0000259" key="7">
    <source>
        <dbReference type="Pfam" id="PF04085"/>
    </source>
</evidence>
<dbReference type="PANTHER" id="PTHR34138">
    <property type="entry name" value="CELL SHAPE-DETERMINING PROTEIN MREC"/>
    <property type="match status" value="1"/>
</dbReference>
<dbReference type="Gene3D" id="2.40.10.340">
    <property type="entry name" value="Rod shape-determining protein MreC, domain 1"/>
    <property type="match status" value="1"/>
</dbReference>
<evidence type="ECO:0000313" key="8">
    <source>
        <dbReference type="EMBL" id="MTR41655.1"/>
    </source>
</evidence>
<dbReference type="InterPro" id="IPR007221">
    <property type="entry name" value="MreC"/>
</dbReference>
<organism evidence="8 9">
    <name type="scientific">Streptococcus parasanguinis</name>
    <dbReference type="NCBI Taxonomy" id="1318"/>
    <lineage>
        <taxon>Bacteria</taxon>
        <taxon>Bacillati</taxon>
        <taxon>Bacillota</taxon>
        <taxon>Bacilli</taxon>
        <taxon>Lactobacillales</taxon>
        <taxon>Streptococcaceae</taxon>
        <taxon>Streptococcus</taxon>
    </lineage>
</organism>
<dbReference type="NCBIfam" id="TIGR00219">
    <property type="entry name" value="mreC"/>
    <property type="match status" value="1"/>
</dbReference>
<dbReference type="AlphaFoldDB" id="A0A6I3P1M2"/>
<dbReference type="GO" id="GO:0008360">
    <property type="term" value="P:regulation of cell shape"/>
    <property type="evidence" value="ECO:0007669"/>
    <property type="project" value="UniProtKB-KW"/>
</dbReference>
<dbReference type="GO" id="GO:0005886">
    <property type="term" value="C:plasma membrane"/>
    <property type="evidence" value="ECO:0007669"/>
    <property type="project" value="TreeGrafter"/>
</dbReference>
<evidence type="ECO:0000256" key="4">
    <source>
        <dbReference type="ARBA" id="ARBA00032089"/>
    </source>
</evidence>
<evidence type="ECO:0000256" key="1">
    <source>
        <dbReference type="ARBA" id="ARBA00009369"/>
    </source>
</evidence>
<proteinExistence type="inferred from homology"/>
<gene>
    <name evidence="8" type="primary">mreC</name>
    <name evidence="8" type="ORF">GMC75_08245</name>
</gene>
<evidence type="ECO:0000256" key="6">
    <source>
        <dbReference type="SAM" id="Coils"/>
    </source>
</evidence>
<comment type="similarity">
    <text evidence="1 5">Belongs to the MreC family.</text>
</comment>
<evidence type="ECO:0000256" key="2">
    <source>
        <dbReference type="ARBA" id="ARBA00013855"/>
    </source>
</evidence>
<keyword evidence="6" id="KW-0175">Coiled coil</keyword>
<feature type="domain" description="Rod shape-determining protein MreC beta-barrel core" evidence="7">
    <location>
        <begin position="118"/>
        <end position="270"/>
    </location>
</feature>
<reference evidence="8 9" key="1">
    <citation type="journal article" date="2019" name="Nat. Med.">
        <title>A library of human gut bacterial isolates paired with longitudinal multiomics data enables mechanistic microbiome research.</title>
        <authorList>
            <person name="Poyet M."/>
            <person name="Groussin M."/>
            <person name="Gibbons S.M."/>
            <person name="Avila-Pacheco J."/>
            <person name="Jiang X."/>
            <person name="Kearney S.M."/>
            <person name="Perrotta A.R."/>
            <person name="Berdy B."/>
            <person name="Zhao S."/>
            <person name="Lieberman T.D."/>
            <person name="Swanson P.K."/>
            <person name="Smith M."/>
            <person name="Roesemann S."/>
            <person name="Alexander J.E."/>
            <person name="Rich S.A."/>
            <person name="Livny J."/>
            <person name="Vlamakis H."/>
            <person name="Clish C."/>
            <person name="Bullock K."/>
            <person name="Deik A."/>
            <person name="Scott J."/>
            <person name="Pierce K.A."/>
            <person name="Xavier R.J."/>
            <person name="Alm E.J."/>
        </authorList>
    </citation>
    <scope>NUCLEOTIDE SEQUENCE [LARGE SCALE GENOMIC DNA]</scope>
    <source>
        <strain evidence="8 9">BIOML-A18</strain>
    </source>
</reference>
<dbReference type="Proteomes" id="UP000430295">
    <property type="component" value="Unassembled WGS sequence"/>
</dbReference>
<sequence length="272" mass="29930">MFLNRFLKVFSLVFVLTVSGILFLFPSVRNAIVSKSSDLLAIVDKAVSVPFVLVETKANDFKNLSELSDENLSLKSRLYQNDIDQSKLSRLESENKELKDLMSIKNSSSGSKQVVSQIIDRNYSSWDQEFVIDKGSSDGISDSMFVLSSGGVIGVVESIEKNSSKVKLLVEDTISSQHLTFKIESQGQSIFALLNGYDEKTGEFRLLQIGDPVEIKKGSLVSTSGLGKYKSSDLPLGTVTSTQKASDQLGQEIRVKPKANLDVNRYVLLIGE</sequence>
<comment type="caution">
    <text evidence="8">The sequence shown here is derived from an EMBL/GenBank/DDBJ whole genome shotgun (WGS) entry which is preliminary data.</text>
</comment>
<dbReference type="EMBL" id="WMYS01000004">
    <property type="protein sequence ID" value="MTR41655.1"/>
    <property type="molecule type" value="Genomic_DNA"/>
</dbReference>
<protein>
    <recommendedName>
        <fullName evidence="2 5">Cell shape-determining protein MreC</fullName>
    </recommendedName>
    <alternativeName>
        <fullName evidence="4 5">Cell shape protein MreC</fullName>
    </alternativeName>
</protein>
<accession>A0A6I3P1M2</accession>
<comment type="function">
    <text evidence="5">Involved in formation and maintenance of cell shape.</text>
</comment>
<keyword evidence="3 5" id="KW-0133">Cell shape</keyword>
<dbReference type="Gene3D" id="2.40.10.350">
    <property type="entry name" value="Rod shape-determining protein MreC, domain 2"/>
    <property type="match status" value="1"/>
</dbReference>
<dbReference type="InterPro" id="IPR042175">
    <property type="entry name" value="Cell/Rod_MreC_2"/>
</dbReference>
<dbReference type="PANTHER" id="PTHR34138:SF1">
    <property type="entry name" value="CELL SHAPE-DETERMINING PROTEIN MREC"/>
    <property type="match status" value="1"/>
</dbReference>
<dbReference type="RefSeq" id="WP_049498187.1">
    <property type="nucleotide sequence ID" value="NZ_JBCOAY010000006.1"/>
</dbReference>